<sequence>MEAGTEPDLGGMMLSDAFFYAPPRSPVQGGTAHGGWVPTEQPLIEKMPTDSATGQEGAVENEVEHLFMKAPQSARSPG</sequence>
<dbReference type="AlphaFoldDB" id="A0A1I9G8E0"/>
<protein>
    <submittedName>
        <fullName evidence="1">Bm8144</fullName>
    </submittedName>
</protein>
<dbReference type="EMBL" id="LN855496">
    <property type="protein sequence ID" value="CDQ06488.1"/>
    <property type="molecule type" value="Genomic_DNA"/>
</dbReference>
<accession>A0A1I9G8E0</accession>
<proteinExistence type="predicted"/>
<organism evidence="1">
    <name type="scientific">Brugia malayi</name>
    <name type="common">Filarial nematode worm</name>
    <dbReference type="NCBI Taxonomy" id="6279"/>
    <lineage>
        <taxon>Eukaryota</taxon>
        <taxon>Metazoa</taxon>
        <taxon>Ecdysozoa</taxon>
        <taxon>Nematoda</taxon>
        <taxon>Chromadorea</taxon>
        <taxon>Rhabditida</taxon>
        <taxon>Spirurina</taxon>
        <taxon>Spiruromorpha</taxon>
        <taxon>Filarioidea</taxon>
        <taxon>Onchocercidae</taxon>
        <taxon>Brugia</taxon>
    </lineage>
</organism>
<name>A0A1I9G8E0_BRUMA</name>
<gene>
    <name evidence="1" type="primary">Bm8144</name>
    <name evidence="1" type="ORF">BM_Bm8144</name>
</gene>
<evidence type="ECO:0000313" key="1">
    <source>
        <dbReference type="EMBL" id="CDQ06488.1"/>
    </source>
</evidence>
<reference evidence="1" key="1">
    <citation type="journal article" date="2007" name="Science">
        <title>Draft genome of the filarial nematode parasite Brugia malayi.</title>
        <authorList>
            <person name="Ghedin E."/>
            <person name="Wang S."/>
            <person name="Spiro D."/>
            <person name="Caler E."/>
            <person name="Zhao Q."/>
            <person name="Crabtree J."/>
            <person name="Allen J.E."/>
            <person name="Delcher A.L."/>
            <person name="Guiliano D.B."/>
            <person name="Miranda-Saavedra D."/>
            <person name="Angiuoli S.V."/>
            <person name="Creasy T."/>
            <person name="Amedeo P."/>
            <person name="Haas B."/>
            <person name="El-Sayed N.M."/>
            <person name="Wortman J.R."/>
            <person name="Feldblyum T."/>
            <person name="Tallon L."/>
            <person name="Schatz M."/>
            <person name="Shumway M."/>
            <person name="Koo H."/>
            <person name="Salzberg S.L."/>
            <person name="Schobel S."/>
            <person name="Pertea M."/>
            <person name="Pop M."/>
            <person name="White O."/>
            <person name="Barton G.J."/>
            <person name="Carlow C.K."/>
            <person name="Crawford M.J."/>
            <person name="Daub J."/>
            <person name="Dimmic M.W."/>
            <person name="Estes C.F."/>
            <person name="Foster J.M."/>
            <person name="Ganatra M."/>
            <person name="Gregory W.F."/>
            <person name="Johnson N.M."/>
            <person name="Jin J."/>
            <person name="Komuniecki R."/>
            <person name="Korf I."/>
            <person name="Kumar S."/>
            <person name="Laney S."/>
            <person name="Li B.W."/>
            <person name="Li W."/>
            <person name="Lindblom T.H."/>
            <person name="Lustigman S."/>
            <person name="Ma D."/>
            <person name="Maina C.V."/>
            <person name="Martin D.M."/>
            <person name="McCarter J.P."/>
            <person name="McReynolds L."/>
            <person name="Mitreva M."/>
            <person name="Nutman T.B."/>
            <person name="Parkinson J."/>
            <person name="Peregrin-Alvarez J.M."/>
            <person name="Poole C."/>
            <person name="Ren Q."/>
            <person name="Saunders L."/>
            <person name="Sluder A.E."/>
            <person name="Smith K."/>
            <person name="Stanke M."/>
            <person name="Unnasch T.R."/>
            <person name="Ware J."/>
            <person name="Wei A.D."/>
            <person name="Weil G."/>
            <person name="Williams D.J."/>
            <person name="Zhang Y."/>
            <person name="Williams S.A."/>
            <person name="Fraser-Liggett C."/>
            <person name="Slatko B."/>
            <person name="Blaxter M.L."/>
            <person name="Scott A.L."/>
        </authorList>
    </citation>
    <scope>NUCLEOTIDE SEQUENCE</scope>
    <source>
        <strain evidence="1">FR3</strain>
    </source>
</reference>
<reference evidence="1" key="2">
    <citation type="submission" date="2012-12" db="EMBL/GenBank/DDBJ databases">
        <authorList>
            <consortium name="WormBase Consortium"/>
            <person name="Ghedin E."/>
            <person name="Paulini M."/>
        </authorList>
    </citation>
    <scope>NUCLEOTIDE SEQUENCE</scope>
    <source>
        <strain evidence="1">FR3</strain>
    </source>
</reference>